<evidence type="ECO:0000313" key="11">
    <source>
        <dbReference type="Proteomes" id="UP000182800"/>
    </source>
</evidence>
<accession>A0A0N8KDT2</accession>
<dbReference type="InterPro" id="IPR011206">
    <property type="entry name" value="Citrate_lyase_beta/mcl1/mcl2"/>
</dbReference>
<dbReference type="GO" id="GO:0000287">
    <property type="term" value="F:magnesium ion binding"/>
    <property type="evidence" value="ECO:0007669"/>
    <property type="project" value="TreeGrafter"/>
</dbReference>
<dbReference type="Gene3D" id="3.20.20.60">
    <property type="entry name" value="Phosphoenolpyruvate-binding domains"/>
    <property type="match status" value="1"/>
</dbReference>
<feature type="binding site" evidence="5">
    <location>
        <position position="129"/>
    </location>
    <ligand>
        <name>substrate</name>
    </ligand>
</feature>
<dbReference type="AlphaFoldDB" id="A0A0N8KDT2"/>
<dbReference type="Proteomes" id="UP000182800">
    <property type="component" value="Unassembled WGS sequence"/>
</dbReference>
<dbReference type="SUPFAM" id="SSF51621">
    <property type="entry name" value="Phosphoenolpyruvate/pyruvate domain"/>
    <property type="match status" value="1"/>
</dbReference>
<keyword evidence="3 6" id="KW-0479">Metal-binding</keyword>
<gene>
    <name evidence="8" type="primary">citE-2</name>
    <name evidence="9" type="ORF">GA0071312_1830</name>
    <name evidence="8" type="ORF">HLUCCO17_15010</name>
</gene>
<dbReference type="InterPro" id="IPR015813">
    <property type="entry name" value="Pyrv/PenolPyrv_kinase-like_dom"/>
</dbReference>
<feature type="domain" description="HpcH/HpaI aldolase/citrate lyase" evidence="7">
    <location>
        <begin position="2"/>
        <end position="229"/>
    </location>
</feature>
<dbReference type="STRING" id="1653334.GA0071312_1830"/>
<dbReference type="PANTHER" id="PTHR32308:SF0">
    <property type="entry name" value="HPCH_HPAI ALDOLASE_CITRATE LYASE DOMAIN-CONTAINING PROTEIN"/>
    <property type="match status" value="1"/>
</dbReference>
<feature type="binding site" evidence="6">
    <location>
        <position position="156"/>
    </location>
    <ligand>
        <name>Mg(2+)</name>
        <dbReference type="ChEBI" id="CHEBI:18420"/>
    </ligand>
</feature>
<dbReference type="Pfam" id="PF03328">
    <property type="entry name" value="HpcH_HpaI"/>
    <property type="match status" value="1"/>
</dbReference>
<dbReference type="PIRSF" id="PIRSF015582">
    <property type="entry name" value="Cit_lyase_B"/>
    <property type="match status" value="1"/>
</dbReference>
<evidence type="ECO:0000313" key="10">
    <source>
        <dbReference type="Proteomes" id="UP000050497"/>
    </source>
</evidence>
<evidence type="ECO:0000256" key="5">
    <source>
        <dbReference type="PIRSR" id="PIRSR015582-1"/>
    </source>
</evidence>
<evidence type="ECO:0000259" key="7">
    <source>
        <dbReference type="Pfam" id="PF03328"/>
    </source>
</evidence>
<dbReference type="EC" id="4.1.3.3" evidence="8"/>
<reference evidence="8 10" key="1">
    <citation type="submission" date="2015-09" db="EMBL/GenBank/DDBJ databases">
        <title>Identification and resolution of microdiversity through metagenomic sequencing of parallel consortia.</title>
        <authorList>
            <person name="Nelson W.C."/>
            <person name="Romine M.F."/>
            <person name="Lindemann S.R."/>
        </authorList>
    </citation>
    <scope>NUCLEOTIDE SEQUENCE [LARGE SCALE GENOMIC DNA]</scope>
    <source>
        <strain evidence="8">HL-109</strain>
    </source>
</reference>
<comment type="similarity">
    <text evidence="2">Belongs to the HpcH/HpaI aldolase family.</text>
</comment>
<evidence type="ECO:0000256" key="6">
    <source>
        <dbReference type="PIRSR" id="PIRSR015582-2"/>
    </source>
</evidence>
<evidence type="ECO:0000256" key="1">
    <source>
        <dbReference type="ARBA" id="ARBA00001946"/>
    </source>
</evidence>
<evidence type="ECO:0000256" key="4">
    <source>
        <dbReference type="ARBA" id="ARBA00022842"/>
    </source>
</evidence>
<dbReference type="InterPro" id="IPR005000">
    <property type="entry name" value="Aldolase/citrate-lyase_domain"/>
</dbReference>
<dbReference type="GO" id="GO:0008747">
    <property type="term" value="F:N-acetylneuraminate lyase activity"/>
    <property type="evidence" value="ECO:0007669"/>
    <property type="project" value="UniProtKB-EC"/>
</dbReference>
<protein>
    <submittedName>
        <fullName evidence="8">Citrate lyase subunit beta / citryl-CoA lyase</fullName>
        <ecNumber evidence="8">4.1.3.3</ecNumber>
        <ecNumber evidence="8">4.1.3.6</ecNumber>
    </submittedName>
</protein>
<keyword evidence="4 6" id="KW-0460">Magnesium</keyword>
<reference evidence="9 11" key="2">
    <citation type="submission" date="2016-08" db="EMBL/GenBank/DDBJ databases">
        <authorList>
            <person name="Varghese N."/>
            <person name="Submissions Spin"/>
        </authorList>
    </citation>
    <scope>NUCLEOTIDE SEQUENCE [LARGE SCALE GENOMIC DNA]</scope>
    <source>
        <strain evidence="9 11">HL-109</strain>
    </source>
</reference>
<dbReference type="Proteomes" id="UP000050497">
    <property type="component" value="Unassembled WGS sequence"/>
</dbReference>
<dbReference type="GO" id="GO:0006107">
    <property type="term" value="P:oxaloacetate metabolic process"/>
    <property type="evidence" value="ECO:0007669"/>
    <property type="project" value="TreeGrafter"/>
</dbReference>
<dbReference type="PATRIC" id="fig|1653334.4.peg.747"/>
<dbReference type="EMBL" id="LJSX01000028">
    <property type="protein sequence ID" value="KPQ09410.1"/>
    <property type="molecule type" value="Genomic_DNA"/>
</dbReference>
<proteinExistence type="inferred from homology"/>
<name>A0A0N8KDT2_9HYPH</name>
<dbReference type="GO" id="GO:0008815">
    <property type="term" value="F:citrate (pro-3S)-lyase activity"/>
    <property type="evidence" value="ECO:0007669"/>
    <property type="project" value="UniProtKB-EC"/>
</dbReference>
<dbReference type="RefSeq" id="WP_074444708.1">
    <property type="nucleotide sequence ID" value="NZ_FMBM01000002.1"/>
</dbReference>
<evidence type="ECO:0000313" key="8">
    <source>
        <dbReference type="EMBL" id="KPQ09410.1"/>
    </source>
</evidence>
<dbReference type="OrthoDB" id="9800547at2"/>
<dbReference type="EC" id="4.1.3.6" evidence="8"/>
<organism evidence="8 10">
    <name type="scientific">Saliniramus fredricksonii</name>
    <dbReference type="NCBI Taxonomy" id="1653334"/>
    <lineage>
        <taxon>Bacteria</taxon>
        <taxon>Pseudomonadati</taxon>
        <taxon>Pseudomonadota</taxon>
        <taxon>Alphaproteobacteria</taxon>
        <taxon>Hyphomicrobiales</taxon>
        <taxon>Salinarimonadaceae</taxon>
        <taxon>Saliniramus</taxon>
    </lineage>
</organism>
<comment type="caution">
    <text evidence="8">The sequence shown here is derived from an EMBL/GenBank/DDBJ whole genome shotgun (WGS) entry which is preliminary data.</text>
</comment>
<feature type="binding site" evidence="5">
    <location>
        <position position="65"/>
    </location>
    <ligand>
        <name>substrate</name>
    </ligand>
</feature>
<evidence type="ECO:0000256" key="3">
    <source>
        <dbReference type="ARBA" id="ARBA00022723"/>
    </source>
</evidence>
<dbReference type="PANTHER" id="PTHR32308">
    <property type="entry name" value="LYASE BETA SUBUNIT, PUTATIVE (AFU_ORTHOLOGUE AFUA_4G13030)-RELATED"/>
    <property type="match status" value="1"/>
</dbReference>
<dbReference type="EMBL" id="FMBM01000002">
    <property type="protein sequence ID" value="SCC80901.1"/>
    <property type="molecule type" value="Genomic_DNA"/>
</dbReference>
<keyword evidence="8" id="KW-0456">Lyase</keyword>
<sequence>MRSYLFVPGDSARKLEKGLGSGADALIVDLEDSVAPSAKEAARQVTEGFLREAGKTQSRPRLFVRVNDLASGHTAADLDAVMESGPDGIVQPKACGGADVAHLAAMIAVREAEYALEDGKTKIMAIATETARSIFALGSFRGASHRLTGIAWGGEDLSADLGSESNRDANGHYTDPYRLARSLTLIGASAAEIDAIDTVYTNFRDMDGLAAECRDARRDGFAAKMAIHPAQVPVINETFAPTPEEIARAKAIIAAFENDPQAGVVAIDGEMIDMPHLKRARRLMSRV</sequence>
<evidence type="ECO:0000256" key="2">
    <source>
        <dbReference type="ARBA" id="ARBA00005568"/>
    </source>
</evidence>
<evidence type="ECO:0000313" key="9">
    <source>
        <dbReference type="EMBL" id="SCC80901.1"/>
    </source>
</evidence>
<keyword evidence="11" id="KW-1185">Reference proteome</keyword>
<feature type="binding site" evidence="6">
    <location>
        <position position="129"/>
    </location>
    <ligand>
        <name>Mg(2+)</name>
        <dbReference type="ChEBI" id="CHEBI:18420"/>
    </ligand>
</feature>
<dbReference type="InterPro" id="IPR040442">
    <property type="entry name" value="Pyrv_kinase-like_dom_sf"/>
</dbReference>
<comment type="cofactor">
    <cofactor evidence="1">
        <name>Mg(2+)</name>
        <dbReference type="ChEBI" id="CHEBI:18420"/>
    </cofactor>
</comment>